<dbReference type="EMBL" id="AB711120">
    <property type="protein sequence ID" value="BAM99164.1"/>
    <property type="molecule type" value="Genomic_DNA"/>
</dbReference>
<dbReference type="GeneID" id="15042105"/>
<evidence type="ECO:0008006" key="3">
    <source>
        <dbReference type="Google" id="ProtNLM"/>
    </source>
</evidence>
<evidence type="ECO:0000313" key="2">
    <source>
        <dbReference type="Proteomes" id="UP000011861"/>
    </source>
</evidence>
<name>M5AC25_9CAUD</name>
<reference evidence="1 2" key="1">
    <citation type="journal article" date="2013" name="Virus Genes">
        <title>Complete nucleotide sequence of Bacillus subtilis (natto) bacteriophage PM1, a phage associated with disruption of food production.</title>
        <authorList>
            <person name="Umene K."/>
            <person name="Shiraishi A."/>
        </authorList>
    </citation>
    <scope>NUCLEOTIDE SEQUENCE [LARGE SCALE GENOMIC DNA]</scope>
    <source>
        <strain evidence="1">PM1</strain>
    </source>
</reference>
<dbReference type="RefSeq" id="YP_007678110.1">
    <property type="nucleotide sequence ID" value="NC_020883.1"/>
</dbReference>
<dbReference type="InterPro" id="IPR025855">
    <property type="entry name" value="Replic_Relax"/>
</dbReference>
<organism evidence="1 2">
    <name type="scientific">Bacillus phage PM1</name>
    <dbReference type="NCBI Taxonomy" id="547228"/>
    <lineage>
        <taxon>Viruses</taxon>
        <taxon>Duplodnaviria</taxon>
        <taxon>Heunggongvirae</taxon>
        <taxon>Uroviricota</taxon>
        <taxon>Caudoviricetes</taxon>
        <taxon>Pemunavirus</taxon>
        <taxon>Pemunavirus PM1</taxon>
    </lineage>
</organism>
<dbReference type="Pfam" id="PF13814">
    <property type="entry name" value="Replic_Relax"/>
    <property type="match status" value="1"/>
</dbReference>
<proteinExistence type="predicted"/>
<dbReference type="OrthoDB" id="9420at10239"/>
<evidence type="ECO:0000313" key="1">
    <source>
        <dbReference type="EMBL" id="BAM99164.1"/>
    </source>
</evidence>
<protein>
    <recommendedName>
        <fullName evidence="3">Replication-relaxation</fullName>
    </recommendedName>
</protein>
<keyword evidence="2" id="KW-1185">Reference proteome</keyword>
<sequence length="197" mass="23545">MGKLKERQERILLSLKQLDFLSRSQLQELHFLGTARNAVRVMSHIDEYVNKYREDKDTIYYLNAKGREYVDSNKIRKRTNKVNHILLRNQYYIHLGCPQDWKNEVKYKFPDFTLIPDAVYSIDGYLHFLEVDITQSMRENRKKVEVYQKAFDTGAFQSKYGHFPVLVWLTTTEHRRKHLKEACKKLPCEIITTLDIN</sequence>
<dbReference type="Proteomes" id="UP000011861">
    <property type="component" value="Segment"/>
</dbReference>
<accession>M5AC25</accession>
<dbReference type="KEGG" id="vg:15042105"/>